<dbReference type="InterPro" id="IPR011257">
    <property type="entry name" value="DNA_glycosylase"/>
</dbReference>
<evidence type="ECO:0000256" key="9">
    <source>
        <dbReference type="ARBA" id="ARBA00023204"/>
    </source>
</evidence>
<proteinExistence type="inferred from homology"/>
<dbReference type="GO" id="GO:0003677">
    <property type="term" value="F:DNA binding"/>
    <property type="evidence" value="ECO:0007669"/>
    <property type="project" value="UniProtKB-UniRule"/>
</dbReference>
<keyword evidence="7 12" id="KW-0411">Iron-sulfur</keyword>
<dbReference type="SMART" id="SM00478">
    <property type="entry name" value="ENDO3c"/>
    <property type="match status" value="1"/>
</dbReference>
<feature type="binding site" evidence="12">
    <location>
        <position position="202"/>
    </location>
    <ligand>
        <name>[4Fe-4S] cluster</name>
        <dbReference type="ChEBI" id="CHEBI:49883"/>
    </ligand>
</feature>
<comment type="function">
    <text evidence="12">DNA repair enzyme that has both DNA N-glycosylase activity and AP-lyase activity. The DNA N-glycosylase activity releases various damaged pyrimidines from DNA by cleaving the N-glycosidic bond, leaving an AP (apurinic/apyrimidinic) site. The AP-lyase activity cleaves the phosphodiester bond 3' to the AP site by a beta-elimination, leaving a 3'-terminal unsaturated sugar and a product with a terminal 5'-phosphate.</text>
</comment>
<dbReference type="GO" id="GO:0019104">
    <property type="term" value="F:DNA N-glycosylase activity"/>
    <property type="evidence" value="ECO:0007669"/>
    <property type="project" value="UniProtKB-UniRule"/>
</dbReference>
<reference evidence="15" key="1">
    <citation type="submission" date="2020-10" db="EMBL/GenBank/DDBJ databases">
        <title>Ca. Dormibacterota MAGs.</title>
        <authorList>
            <person name="Montgomery K."/>
        </authorList>
    </citation>
    <scope>NUCLEOTIDE SEQUENCE [LARGE SCALE GENOMIC DNA]</scope>
    <source>
        <strain evidence="15">SC8812_S17_10</strain>
    </source>
</reference>
<comment type="similarity">
    <text evidence="1 12">Belongs to the Nth/MutY family.</text>
</comment>
<keyword evidence="3 12" id="KW-0479">Metal-binding</keyword>
<dbReference type="InterPro" id="IPR005759">
    <property type="entry name" value="Nth"/>
</dbReference>
<evidence type="ECO:0000256" key="8">
    <source>
        <dbReference type="ARBA" id="ARBA00023125"/>
    </source>
</evidence>
<dbReference type="AlphaFoldDB" id="A0A934NA76"/>
<feature type="binding site" evidence="12">
    <location>
        <position position="218"/>
    </location>
    <ligand>
        <name>[4Fe-4S] cluster</name>
        <dbReference type="ChEBI" id="CHEBI:49883"/>
    </ligand>
</feature>
<dbReference type="FunFam" id="1.10.1670.10:FF:000001">
    <property type="entry name" value="Endonuclease III"/>
    <property type="match status" value="1"/>
</dbReference>
<dbReference type="InterPro" id="IPR003651">
    <property type="entry name" value="Endonuclease3_FeS-loop_motif"/>
</dbReference>
<dbReference type="InterPro" id="IPR023170">
    <property type="entry name" value="HhH_base_excis_C"/>
</dbReference>
<evidence type="ECO:0000313" key="15">
    <source>
        <dbReference type="EMBL" id="MBJ7599748.1"/>
    </source>
</evidence>
<comment type="catalytic activity">
    <reaction evidence="12">
        <text>2'-deoxyribonucleotide-(2'-deoxyribose 5'-phosphate)-2'-deoxyribonucleotide-DNA = a 3'-end 2'-deoxyribonucleotide-(2,3-dehydro-2,3-deoxyribose 5'-phosphate)-DNA + a 5'-end 5'-phospho-2'-deoxyribonucleoside-DNA + H(+)</text>
        <dbReference type="Rhea" id="RHEA:66592"/>
        <dbReference type="Rhea" id="RHEA-COMP:13180"/>
        <dbReference type="Rhea" id="RHEA-COMP:16897"/>
        <dbReference type="Rhea" id="RHEA-COMP:17067"/>
        <dbReference type="ChEBI" id="CHEBI:15378"/>
        <dbReference type="ChEBI" id="CHEBI:136412"/>
        <dbReference type="ChEBI" id="CHEBI:157695"/>
        <dbReference type="ChEBI" id="CHEBI:167181"/>
        <dbReference type="EC" id="4.2.99.18"/>
    </reaction>
</comment>
<gene>
    <name evidence="12 15" type="primary">nth</name>
    <name evidence="15" type="ORF">JF922_16935</name>
</gene>
<sequence length="253" mass="28033">MPVKQRRRKPPLRAPRGARERALLTVERLKELYPAVTELDHRNAFEMTIATILSAQTTDRAVNFVTPVLFERYPTAVDLAAADVAEVERILKPTGFFRAKTQAVIACARALVDRFGGEVPGRMEDLVTLPGIGRKTANVILGVSFGVPGFAVDTHVIRLTNRLGLVATRDPVKIEAIVTRMVPPEEWTGLSLRLILHGRRICDARRPRCEECALNDFCPSSLVKPPLAGRTSLPRLAEGGEEVEPDENQPWET</sequence>
<name>A0A934NA76_9BACT</name>
<dbReference type="PANTHER" id="PTHR10359:SF18">
    <property type="entry name" value="ENDONUCLEASE III"/>
    <property type="match status" value="1"/>
</dbReference>
<dbReference type="SUPFAM" id="SSF48150">
    <property type="entry name" value="DNA-glycosylase"/>
    <property type="match status" value="1"/>
</dbReference>
<protein>
    <recommendedName>
        <fullName evidence="12">Endonuclease III</fullName>
        <ecNumber evidence="12">4.2.99.18</ecNumber>
    </recommendedName>
    <alternativeName>
        <fullName evidence="12">DNA-(apurinic or apyrimidinic site) lyase</fullName>
    </alternativeName>
</protein>
<comment type="cofactor">
    <cofactor evidence="12">
        <name>[4Fe-4S] cluster</name>
        <dbReference type="ChEBI" id="CHEBI:49883"/>
    </cofactor>
    <text evidence="12">Binds 1 [4Fe-4S] cluster.</text>
</comment>
<evidence type="ECO:0000256" key="2">
    <source>
        <dbReference type="ARBA" id="ARBA00022485"/>
    </source>
</evidence>
<keyword evidence="15" id="KW-0255">Endonuclease</keyword>
<dbReference type="CDD" id="cd00056">
    <property type="entry name" value="ENDO3c"/>
    <property type="match status" value="1"/>
</dbReference>
<dbReference type="NCBIfam" id="TIGR01083">
    <property type="entry name" value="nth"/>
    <property type="match status" value="1"/>
</dbReference>
<keyword evidence="10 12" id="KW-0456">Lyase</keyword>
<dbReference type="RefSeq" id="WP_338203350.1">
    <property type="nucleotide sequence ID" value="NZ_JAEKNR010000170.1"/>
</dbReference>
<evidence type="ECO:0000313" key="16">
    <source>
        <dbReference type="Proteomes" id="UP000612893"/>
    </source>
</evidence>
<dbReference type="EC" id="4.2.99.18" evidence="12"/>
<feature type="compositionally biased region" description="Acidic residues" evidence="13">
    <location>
        <begin position="239"/>
        <end position="253"/>
    </location>
</feature>
<dbReference type="Pfam" id="PF00730">
    <property type="entry name" value="HhH-GPD"/>
    <property type="match status" value="1"/>
</dbReference>
<dbReference type="EMBL" id="JAEKNR010000170">
    <property type="protein sequence ID" value="MBJ7599748.1"/>
    <property type="molecule type" value="Genomic_DNA"/>
</dbReference>
<evidence type="ECO:0000256" key="10">
    <source>
        <dbReference type="ARBA" id="ARBA00023239"/>
    </source>
</evidence>
<feature type="binding site" evidence="12">
    <location>
        <position position="209"/>
    </location>
    <ligand>
        <name>[4Fe-4S] cluster</name>
        <dbReference type="ChEBI" id="CHEBI:49883"/>
    </ligand>
</feature>
<evidence type="ECO:0000256" key="5">
    <source>
        <dbReference type="ARBA" id="ARBA00022801"/>
    </source>
</evidence>
<evidence type="ECO:0000256" key="7">
    <source>
        <dbReference type="ARBA" id="ARBA00023014"/>
    </source>
</evidence>
<dbReference type="InterPro" id="IPR004036">
    <property type="entry name" value="Endonuclease-III-like_CS2"/>
</dbReference>
<keyword evidence="2 12" id="KW-0004">4Fe-4S</keyword>
<dbReference type="GO" id="GO:0006281">
    <property type="term" value="P:DNA repair"/>
    <property type="evidence" value="ECO:0007669"/>
    <property type="project" value="UniProtKB-UniRule"/>
</dbReference>
<dbReference type="Pfam" id="PF00633">
    <property type="entry name" value="HHH"/>
    <property type="match status" value="1"/>
</dbReference>
<dbReference type="Proteomes" id="UP000612893">
    <property type="component" value="Unassembled WGS sequence"/>
</dbReference>
<evidence type="ECO:0000256" key="4">
    <source>
        <dbReference type="ARBA" id="ARBA00022763"/>
    </source>
</evidence>
<organism evidence="15 16">
    <name type="scientific">Candidatus Nephthysia bennettiae</name>
    <dbReference type="NCBI Taxonomy" id="3127016"/>
    <lineage>
        <taxon>Bacteria</taxon>
        <taxon>Bacillati</taxon>
        <taxon>Candidatus Dormiibacterota</taxon>
        <taxon>Candidatus Dormibacteria</taxon>
        <taxon>Candidatus Dormibacterales</taxon>
        <taxon>Candidatus Dormibacteraceae</taxon>
        <taxon>Candidatus Nephthysia</taxon>
    </lineage>
</organism>
<feature type="region of interest" description="Disordered" evidence="13">
    <location>
        <begin position="229"/>
        <end position="253"/>
    </location>
</feature>
<evidence type="ECO:0000256" key="1">
    <source>
        <dbReference type="ARBA" id="ARBA00008343"/>
    </source>
</evidence>
<evidence type="ECO:0000256" key="3">
    <source>
        <dbReference type="ARBA" id="ARBA00022723"/>
    </source>
</evidence>
<keyword evidence="16" id="KW-1185">Reference proteome</keyword>
<dbReference type="InterPro" id="IPR000445">
    <property type="entry name" value="HhH_motif"/>
</dbReference>
<dbReference type="FunFam" id="1.10.340.30:FF:000001">
    <property type="entry name" value="Endonuclease III"/>
    <property type="match status" value="1"/>
</dbReference>
<dbReference type="InterPro" id="IPR003265">
    <property type="entry name" value="HhH-GPD_domain"/>
</dbReference>
<keyword evidence="11 12" id="KW-0326">Glycosidase</keyword>
<keyword evidence="4 12" id="KW-0227">DNA damage</keyword>
<dbReference type="GO" id="GO:0046872">
    <property type="term" value="F:metal ion binding"/>
    <property type="evidence" value="ECO:0007669"/>
    <property type="project" value="UniProtKB-KW"/>
</dbReference>
<keyword evidence="8 12" id="KW-0238">DNA-binding</keyword>
<evidence type="ECO:0000256" key="13">
    <source>
        <dbReference type="SAM" id="MobiDB-lite"/>
    </source>
</evidence>
<dbReference type="PROSITE" id="PS01155">
    <property type="entry name" value="ENDONUCLEASE_III_2"/>
    <property type="match status" value="1"/>
</dbReference>
<comment type="caution">
    <text evidence="15">The sequence shown here is derived from an EMBL/GenBank/DDBJ whole genome shotgun (WGS) entry which is preliminary data.</text>
</comment>
<dbReference type="InterPro" id="IPR004035">
    <property type="entry name" value="Endouclease-III_FeS-bd_BS"/>
</dbReference>
<dbReference type="PROSITE" id="PS00764">
    <property type="entry name" value="ENDONUCLEASE_III_1"/>
    <property type="match status" value="1"/>
</dbReference>
<keyword evidence="6 12" id="KW-0408">Iron</keyword>
<dbReference type="PANTHER" id="PTHR10359">
    <property type="entry name" value="A/G-SPECIFIC ADENINE GLYCOSYLASE/ENDONUCLEASE III"/>
    <property type="match status" value="1"/>
</dbReference>
<accession>A0A934NA76</accession>
<dbReference type="GO" id="GO:0140078">
    <property type="term" value="F:class I DNA-(apurinic or apyrimidinic site) endonuclease activity"/>
    <property type="evidence" value="ECO:0007669"/>
    <property type="project" value="UniProtKB-EC"/>
</dbReference>
<evidence type="ECO:0000256" key="6">
    <source>
        <dbReference type="ARBA" id="ARBA00023004"/>
    </source>
</evidence>
<keyword evidence="5 12" id="KW-0378">Hydrolase</keyword>
<feature type="binding site" evidence="12">
    <location>
        <position position="212"/>
    </location>
    <ligand>
        <name>[4Fe-4S] cluster</name>
        <dbReference type="ChEBI" id="CHEBI:49883"/>
    </ligand>
</feature>
<dbReference type="HAMAP" id="MF_00942">
    <property type="entry name" value="Nth"/>
    <property type="match status" value="1"/>
</dbReference>
<feature type="domain" description="HhH-GPD" evidence="14">
    <location>
        <begin position="53"/>
        <end position="200"/>
    </location>
</feature>
<dbReference type="GO" id="GO:0051539">
    <property type="term" value="F:4 iron, 4 sulfur cluster binding"/>
    <property type="evidence" value="ECO:0007669"/>
    <property type="project" value="UniProtKB-UniRule"/>
</dbReference>
<dbReference type="Pfam" id="PF10576">
    <property type="entry name" value="EndIII_4Fe-2S"/>
    <property type="match status" value="1"/>
</dbReference>
<evidence type="ECO:0000256" key="12">
    <source>
        <dbReference type="HAMAP-Rule" id="MF_00942"/>
    </source>
</evidence>
<dbReference type="Gene3D" id="1.10.340.30">
    <property type="entry name" value="Hypothetical protein, domain 2"/>
    <property type="match status" value="1"/>
</dbReference>
<evidence type="ECO:0000256" key="11">
    <source>
        <dbReference type="ARBA" id="ARBA00023295"/>
    </source>
</evidence>
<keyword evidence="9 12" id="KW-0234">DNA repair</keyword>
<keyword evidence="15" id="KW-0540">Nuclease</keyword>
<dbReference type="Gene3D" id="1.10.1670.10">
    <property type="entry name" value="Helix-hairpin-Helix base-excision DNA repair enzymes (C-terminal)"/>
    <property type="match status" value="1"/>
</dbReference>
<dbReference type="SMART" id="SM00525">
    <property type="entry name" value="FES"/>
    <property type="match status" value="1"/>
</dbReference>
<evidence type="ECO:0000259" key="14">
    <source>
        <dbReference type="SMART" id="SM00478"/>
    </source>
</evidence>